<feature type="transmembrane region" description="Helical" evidence="1">
    <location>
        <begin position="12"/>
        <end position="32"/>
    </location>
</feature>
<feature type="transmembrane region" description="Helical" evidence="1">
    <location>
        <begin position="66"/>
        <end position="84"/>
    </location>
</feature>
<keyword evidence="1" id="KW-0812">Transmembrane</keyword>
<sequence>MKSFPGVGVAFRLAPAVVVFAVAGAVAIVAVVENVVDWNVAISIVFIGGLSLAFALGAARNHREQLVVIGLLLALVVLFVAAGVQEATTSFLGEGIAMMLAIGFLPLAMLLSIPLYRAGDTYRGAPADRSHRLLLTAASIPWMGGAFGYFFLQQYLRATRSLYSPKDLFIRSLFDIWPTVLILIIGAGFVYGVHRMTGADPT</sequence>
<feature type="transmembrane region" description="Helical" evidence="1">
    <location>
        <begin position="176"/>
        <end position="193"/>
    </location>
</feature>
<keyword evidence="1" id="KW-1133">Transmembrane helix</keyword>
<dbReference type="AlphaFoldDB" id="A0A8J7YLH1"/>
<feature type="transmembrane region" description="Helical" evidence="1">
    <location>
        <begin position="133"/>
        <end position="156"/>
    </location>
</feature>
<feature type="transmembrane region" description="Helical" evidence="1">
    <location>
        <begin position="96"/>
        <end position="113"/>
    </location>
</feature>
<dbReference type="Proteomes" id="UP000783863">
    <property type="component" value="Unassembled WGS sequence"/>
</dbReference>
<name>A0A8J7YLH1_9EURY</name>
<gene>
    <name evidence="2" type="ORF">EGD98_06740</name>
</gene>
<feature type="transmembrane region" description="Helical" evidence="1">
    <location>
        <begin position="38"/>
        <end position="59"/>
    </location>
</feature>
<comment type="caution">
    <text evidence="2">The sequence shown here is derived from an EMBL/GenBank/DDBJ whole genome shotgun (WGS) entry which is preliminary data.</text>
</comment>
<protein>
    <submittedName>
        <fullName evidence="2">Uncharacterized protein</fullName>
    </submittedName>
</protein>
<accession>A0A8J7YLH1</accession>
<organism evidence="2 3">
    <name type="scientific">Haloarcula salinisoli</name>
    <dbReference type="NCBI Taxonomy" id="2487746"/>
    <lineage>
        <taxon>Archaea</taxon>
        <taxon>Methanobacteriati</taxon>
        <taxon>Methanobacteriota</taxon>
        <taxon>Stenosarchaea group</taxon>
        <taxon>Halobacteria</taxon>
        <taxon>Halobacteriales</taxon>
        <taxon>Haloarculaceae</taxon>
        <taxon>Haloarcula</taxon>
    </lineage>
</organism>
<dbReference type="EMBL" id="RKLQ01000001">
    <property type="protein sequence ID" value="MBX0303368.1"/>
    <property type="molecule type" value="Genomic_DNA"/>
</dbReference>
<evidence type="ECO:0000256" key="1">
    <source>
        <dbReference type="SAM" id="Phobius"/>
    </source>
</evidence>
<proteinExistence type="predicted"/>
<evidence type="ECO:0000313" key="3">
    <source>
        <dbReference type="Proteomes" id="UP000783863"/>
    </source>
</evidence>
<evidence type="ECO:0000313" key="2">
    <source>
        <dbReference type="EMBL" id="MBX0303368.1"/>
    </source>
</evidence>
<reference evidence="2" key="1">
    <citation type="submission" date="2021-06" db="EMBL/GenBank/DDBJ databases">
        <title>Halomicroarcula sp. F24A a new haloarchaeum isolated from saline soil.</title>
        <authorList>
            <person name="Duran-Viseras A."/>
            <person name="Sanchez-Porro C."/>
            <person name="Ventosa A."/>
        </authorList>
    </citation>
    <scope>NUCLEOTIDE SEQUENCE</scope>
    <source>
        <strain evidence="2">F24A</strain>
    </source>
</reference>
<dbReference type="RefSeq" id="WP_220587576.1">
    <property type="nucleotide sequence ID" value="NZ_RKLQ01000001.1"/>
</dbReference>
<keyword evidence="3" id="KW-1185">Reference proteome</keyword>
<keyword evidence="1" id="KW-0472">Membrane</keyword>